<name>A0A4Z1GQ62_9HELO</name>
<protein>
    <recommendedName>
        <fullName evidence="1">2EXR domain-containing protein</fullName>
    </recommendedName>
</protein>
<gene>
    <name evidence="2" type="ORF">BHYA_0115g00320</name>
</gene>
<dbReference type="AlphaFoldDB" id="A0A4Z1GQ62"/>
<dbReference type="Proteomes" id="UP000297814">
    <property type="component" value="Unassembled WGS sequence"/>
</dbReference>
<organism evidence="2 3">
    <name type="scientific">Botrytis hyacinthi</name>
    <dbReference type="NCBI Taxonomy" id="278943"/>
    <lineage>
        <taxon>Eukaryota</taxon>
        <taxon>Fungi</taxon>
        <taxon>Dikarya</taxon>
        <taxon>Ascomycota</taxon>
        <taxon>Pezizomycotina</taxon>
        <taxon>Leotiomycetes</taxon>
        <taxon>Helotiales</taxon>
        <taxon>Sclerotiniaceae</taxon>
        <taxon>Botrytis</taxon>
    </lineage>
</organism>
<evidence type="ECO:0000259" key="1">
    <source>
        <dbReference type="Pfam" id="PF20150"/>
    </source>
</evidence>
<comment type="caution">
    <text evidence="2">The sequence shown here is derived from an EMBL/GenBank/DDBJ whole genome shotgun (WGS) entry which is preliminary data.</text>
</comment>
<dbReference type="EMBL" id="PQXK01000115">
    <property type="protein sequence ID" value="TGO36781.1"/>
    <property type="molecule type" value="Genomic_DNA"/>
</dbReference>
<dbReference type="Pfam" id="PF20150">
    <property type="entry name" value="2EXR"/>
    <property type="match status" value="1"/>
</dbReference>
<keyword evidence="3" id="KW-1185">Reference proteome</keyword>
<feature type="domain" description="2EXR" evidence="1">
    <location>
        <begin position="10"/>
        <end position="100"/>
    </location>
</feature>
<dbReference type="InterPro" id="IPR045518">
    <property type="entry name" value="2EXR"/>
</dbReference>
<evidence type="ECO:0000313" key="2">
    <source>
        <dbReference type="EMBL" id="TGO36781.1"/>
    </source>
</evidence>
<dbReference type="PANTHER" id="PTHR35910">
    <property type="entry name" value="2EXR DOMAIN-CONTAINING PROTEIN"/>
    <property type="match status" value="1"/>
</dbReference>
<dbReference type="PANTHER" id="PTHR35910:SF1">
    <property type="entry name" value="2EXR DOMAIN-CONTAINING PROTEIN"/>
    <property type="match status" value="1"/>
</dbReference>
<reference evidence="2 3" key="1">
    <citation type="submission" date="2017-12" db="EMBL/GenBank/DDBJ databases">
        <title>Comparative genomics of Botrytis spp.</title>
        <authorList>
            <person name="Valero-Jimenez C.A."/>
            <person name="Tapia P."/>
            <person name="Veloso J."/>
            <person name="Silva-Moreno E."/>
            <person name="Staats M."/>
            <person name="Valdes J.H."/>
            <person name="Van Kan J.A.L."/>
        </authorList>
    </citation>
    <scope>NUCLEOTIDE SEQUENCE [LARGE SCALE GENOMIC DNA]</scope>
    <source>
        <strain evidence="2 3">Bh0001</strain>
    </source>
</reference>
<accession>A0A4Z1GQ62</accession>
<evidence type="ECO:0000313" key="3">
    <source>
        <dbReference type="Proteomes" id="UP000297814"/>
    </source>
</evidence>
<proteinExistence type="predicted"/>
<sequence length="419" mass="48913">MSSAANTSFFPQFRQFPKEIRLSIWECAIPEPRIVHIVQDAATRAMKSYTSIPEILRVNHESLSVASKHYRRAFRCCKPGQDQPDEDTSYLWFDFERDFLLIDYDTTGQLWPSSEDDWLANSTNPLHYSSVRWFPDEEVERIRNLAWYTKPSYVTEDENIWRVFTGLKQWFLVQEIMGSGIVLEPRIICSSQDSIRKIEQYHLTPSYDLSFWDVCGEEDVDFELCMRLSDIAKKAFRPLLGPQELLRYPSAPSMRIRQALKFCMNRSHLHKTPLPEIKHRFMISPSLKNKFKEEKLRYEAHVLQNIQNHKEHKARNCNCDITGQYWRSEMRIMGRLLDTPRPPTRGSCATEGFSTLGLSLWGFMALAWKALGTISDGIRDFTAYLGFCRRLRESTAEHTPFCCTHKPDNINKSSDKSLP</sequence>